<dbReference type="InterPro" id="IPR014476">
    <property type="entry name" value="AHL15-29"/>
</dbReference>
<keyword evidence="1" id="KW-0805">Transcription regulation</keyword>
<dbReference type="SUPFAM" id="SSF101941">
    <property type="entry name" value="NAC domain"/>
    <property type="match status" value="1"/>
</dbReference>
<gene>
    <name evidence="7" type="ORF">TEA_013003</name>
</gene>
<keyword evidence="4" id="KW-0539">Nucleus</keyword>
<dbReference type="GO" id="GO:0005634">
    <property type="term" value="C:nucleus"/>
    <property type="evidence" value="ECO:0007669"/>
    <property type="project" value="TreeGrafter"/>
</dbReference>
<keyword evidence="8" id="KW-1185">Reference proteome</keyword>
<sequence>MSASRSVFNVTLHNPISHTPSLTLHGKFNIISITETFMGSLAPSSSYSANFSSSGGSCSFVITLVGQQGHVIGGVASGNVTTANKVVRVVATFMNPSFHRLPSANLVVHDSSDAHGNPRLGGVRHGGAGAAASAGAGGSEWCSNTSMSISGHGVSSPAPSNSLAPSDVVVRESAWKLLWGLALEFWTPLVEGFLLFIVQEEKEQAIELTKAIPLGFKFVPPDRDLIHYLLQKSTERPLPCDDMIKDYNLYGEKKPSKIFDGELLEIYHGVEENIHYTFTILKKTEKGALLDRTTGTGT</sequence>
<evidence type="ECO:0000256" key="1">
    <source>
        <dbReference type="ARBA" id="ARBA00023015"/>
    </source>
</evidence>
<evidence type="ECO:0000313" key="7">
    <source>
        <dbReference type="EMBL" id="THG11506.1"/>
    </source>
</evidence>
<organism evidence="7 8">
    <name type="scientific">Camellia sinensis var. sinensis</name>
    <name type="common">China tea</name>
    <dbReference type="NCBI Taxonomy" id="542762"/>
    <lineage>
        <taxon>Eukaryota</taxon>
        <taxon>Viridiplantae</taxon>
        <taxon>Streptophyta</taxon>
        <taxon>Embryophyta</taxon>
        <taxon>Tracheophyta</taxon>
        <taxon>Spermatophyta</taxon>
        <taxon>Magnoliopsida</taxon>
        <taxon>eudicotyledons</taxon>
        <taxon>Gunneridae</taxon>
        <taxon>Pentapetalae</taxon>
        <taxon>asterids</taxon>
        <taxon>Ericales</taxon>
        <taxon>Theaceae</taxon>
        <taxon>Camellia</taxon>
    </lineage>
</organism>
<evidence type="ECO:0000256" key="4">
    <source>
        <dbReference type="ARBA" id="ARBA00023242"/>
    </source>
</evidence>
<dbReference type="PANTHER" id="PTHR31100:SF63">
    <property type="entry name" value="AT-HOOK MOTIF NUCLEAR-LOCALIZED PROTEIN"/>
    <property type="match status" value="1"/>
</dbReference>
<evidence type="ECO:0000313" key="8">
    <source>
        <dbReference type="Proteomes" id="UP000306102"/>
    </source>
</evidence>
<evidence type="ECO:0000256" key="2">
    <source>
        <dbReference type="ARBA" id="ARBA00023125"/>
    </source>
</evidence>
<reference evidence="7 8" key="1">
    <citation type="journal article" date="2018" name="Proc. Natl. Acad. Sci. U.S.A.">
        <title>Draft genome sequence of Camellia sinensis var. sinensis provides insights into the evolution of the tea genome and tea quality.</title>
        <authorList>
            <person name="Wei C."/>
            <person name="Yang H."/>
            <person name="Wang S."/>
            <person name="Zhao J."/>
            <person name="Liu C."/>
            <person name="Gao L."/>
            <person name="Xia E."/>
            <person name="Lu Y."/>
            <person name="Tai Y."/>
            <person name="She G."/>
            <person name="Sun J."/>
            <person name="Cao H."/>
            <person name="Tong W."/>
            <person name="Gao Q."/>
            <person name="Li Y."/>
            <person name="Deng W."/>
            <person name="Jiang X."/>
            <person name="Wang W."/>
            <person name="Chen Q."/>
            <person name="Zhang S."/>
            <person name="Li H."/>
            <person name="Wu J."/>
            <person name="Wang P."/>
            <person name="Li P."/>
            <person name="Shi C."/>
            <person name="Zheng F."/>
            <person name="Jian J."/>
            <person name="Huang B."/>
            <person name="Shan D."/>
            <person name="Shi M."/>
            <person name="Fang C."/>
            <person name="Yue Y."/>
            <person name="Li F."/>
            <person name="Li D."/>
            <person name="Wei S."/>
            <person name="Han B."/>
            <person name="Jiang C."/>
            <person name="Yin Y."/>
            <person name="Xia T."/>
            <person name="Zhang Z."/>
            <person name="Bennetzen J.L."/>
            <person name="Zhao S."/>
            <person name="Wan X."/>
        </authorList>
    </citation>
    <scope>NUCLEOTIDE SEQUENCE [LARGE SCALE GENOMIC DNA]</scope>
    <source>
        <strain evidence="8">cv. Shuchazao</strain>
        <tissue evidence="7">Leaf</tissue>
    </source>
</reference>
<dbReference type="PROSITE" id="PS51005">
    <property type="entry name" value="NAC"/>
    <property type="match status" value="1"/>
</dbReference>
<name>A0A4S4E7W5_CAMSN</name>
<dbReference type="GO" id="GO:0003700">
    <property type="term" value="F:DNA-binding transcription factor activity"/>
    <property type="evidence" value="ECO:0007669"/>
    <property type="project" value="TreeGrafter"/>
</dbReference>
<comment type="caution">
    <text evidence="7">The sequence shown here is derived from an EMBL/GenBank/DDBJ whole genome shotgun (WGS) entry which is preliminary data.</text>
</comment>
<protein>
    <recommendedName>
        <fullName evidence="9">NAC domain-containing protein</fullName>
    </recommendedName>
</protein>
<dbReference type="Pfam" id="PF02365">
    <property type="entry name" value="NAM"/>
    <property type="match status" value="1"/>
</dbReference>
<dbReference type="SUPFAM" id="SSF117856">
    <property type="entry name" value="AF0104/ALDC/Ptd012-like"/>
    <property type="match status" value="1"/>
</dbReference>
<feature type="domain" description="PPC" evidence="6">
    <location>
        <begin position="1"/>
        <end position="115"/>
    </location>
</feature>
<dbReference type="PROSITE" id="PS51742">
    <property type="entry name" value="PPC"/>
    <property type="match status" value="1"/>
</dbReference>
<evidence type="ECO:0000259" key="6">
    <source>
        <dbReference type="PROSITE" id="PS51742"/>
    </source>
</evidence>
<proteinExistence type="predicted"/>
<dbReference type="GO" id="GO:0003680">
    <property type="term" value="F:minor groove of adenine-thymine-rich DNA binding"/>
    <property type="evidence" value="ECO:0007669"/>
    <property type="project" value="InterPro"/>
</dbReference>
<accession>A0A4S4E7W5</accession>
<dbReference type="InterPro" id="IPR036093">
    <property type="entry name" value="NAC_dom_sf"/>
</dbReference>
<dbReference type="AlphaFoldDB" id="A0A4S4E7W5"/>
<evidence type="ECO:0000256" key="3">
    <source>
        <dbReference type="ARBA" id="ARBA00023163"/>
    </source>
</evidence>
<feature type="domain" description="NAC" evidence="5">
    <location>
        <begin position="212"/>
        <end position="298"/>
    </location>
</feature>
<keyword evidence="2" id="KW-0238">DNA-binding</keyword>
<dbReference type="EMBL" id="SDRB02007212">
    <property type="protein sequence ID" value="THG11506.1"/>
    <property type="molecule type" value="Genomic_DNA"/>
</dbReference>
<evidence type="ECO:0008006" key="9">
    <source>
        <dbReference type="Google" id="ProtNLM"/>
    </source>
</evidence>
<dbReference type="InterPro" id="IPR005175">
    <property type="entry name" value="PPC_dom"/>
</dbReference>
<dbReference type="Proteomes" id="UP000306102">
    <property type="component" value="Unassembled WGS sequence"/>
</dbReference>
<dbReference type="PANTHER" id="PTHR31100">
    <property type="entry name" value="AT-HOOK MOTIF NUCLEAR-LOCALIZED PROTEIN 15"/>
    <property type="match status" value="1"/>
</dbReference>
<dbReference type="InterPro" id="IPR003441">
    <property type="entry name" value="NAC-dom"/>
</dbReference>
<keyword evidence="3" id="KW-0804">Transcription</keyword>
<evidence type="ECO:0000259" key="5">
    <source>
        <dbReference type="PROSITE" id="PS51005"/>
    </source>
</evidence>